<dbReference type="AlphaFoldDB" id="M0LG02"/>
<evidence type="ECO:0000313" key="2">
    <source>
        <dbReference type="EMBL" id="EMA32471.1"/>
    </source>
</evidence>
<dbReference type="InParanoid" id="M0LG02"/>
<sequence>MEATASDVEVDDGECGSGFRRNAIDVGLLGIGDDPDPLVLPAEPQRGYSGAASGETVPRKQNSGRSRTSSIGHSRVFSTMSIRVLLPAPT</sequence>
<dbReference type="EMBL" id="AOLZ01000039">
    <property type="protein sequence ID" value="EMA32471.1"/>
    <property type="molecule type" value="Genomic_DNA"/>
</dbReference>
<dbReference type="Proteomes" id="UP000011555">
    <property type="component" value="Unassembled WGS sequence"/>
</dbReference>
<accession>M0LG02</accession>
<reference evidence="2 3" key="1">
    <citation type="journal article" date="2014" name="PLoS Genet.">
        <title>Phylogenetically driven sequencing of extremely halophilic archaea reveals strategies for static and dynamic osmo-response.</title>
        <authorList>
            <person name="Becker E.A."/>
            <person name="Seitzer P.M."/>
            <person name="Tritt A."/>
            <person name="Larsen D."/>
            <person name="Krusor M."/>
            <person name="Yao A.I."/>
            <person name="Wu D."/>
            <person name="Madern D."/>
            <person name="Eisen J.A."/>
            <person name="Darling A.E."/>
            <person name="Facciotti M.T."/>
        </authorList>
    </citation>
    <scope>NUCLEOTIDE SEQUENCE [LARGE SCALE GENOMIC DNA]</scope>
    <source>
        <strain evidence="2 3">AJ5</strain>
    </source>
</reference>
<evidence type="ECO:0000313" key="3">
    <source>
        <dbReference type="Proteomes" id="UP000011555"/>
    </source>
</evidence>
<feature type="region of interest" description="Disordered" evidence="1">
    <location>
        <begin position="35"/>
        <end position="73"/>
    </location>
</feature>
<feature type="compositionally biased region" description="Polar residues" evidence="1">
    <location>
        <begin position="59"/>
        <end position="73"/>
    </location>
</feature>
<keyword evidence="3" id="KW-1185">Reference proteome</keyword>
<evidence type="ECO:0000256" key="1">
    <source>
        <dbReference type="SAM" id="MobiDB-lite"/>
    </source>
</evidence>
<proteinExistence type="predicted"/>
<gene>
    <name evidence="2" type="ORF">C445_10157</name>
</gene>
<organism evidence="2 3">
    <name type="scientific">Natronobacterium lacisalsi AJ5</name>
    <dbReference type="NCBI Taxonomy" id="358396"/>
    <lineage>
        <taxon>Archaea</taxon>
        <taxon>Methanobacteriati</taxon>
        <taxon>Methanobacteriota</taxon>
        <taxon>Stenosarchaea group</taxon>
        <taxon>Halobacteria</taxon>
        <taxon>Halobacteriales</taxon>
        <taxon>Natrialbaceae</taxon>
        <taxon>Natronobacterium</taxon>
    </lineage>
</organism>
<comment type="caution">
    <text evidence="2">The sequence shown here is derived from an EMBL/GenBank/DDBJ whole genome shotgun (WGS) entry which is preliminary data.</text>
</comment>
<name>M0LG02_NATLA</name>
<protein>
    <submittedName>
        <fullName evidence="2">Uncharacterized protein</fullName>
    </submittedName>
</protein>